<gene>
    <name evidence="1" type="ORF">TorRG33x02_324880</name>
</gene>
<dbReference type="InParanoid" id="A0A2P5BDN5"/>
<organism evidence="1 2">
    <name type="scientific">Trema orientale</name>
    <name type="common">Charcoal tree</name>
    <name type="synonym">Celtis orientalis</name>
    <dbReference type="NCBI Taxonomy" id="63057"/>
    <lineage>
        <taxon>Eukaryota</taxon>
        <taxon>Viridiplantae</taxon>
        <taxon>Streptophyta</taxon>
        <taxon>Embryophyta</taxon>
        <taxon>Tracheophyta</taxon>
        <taxon>Spermatophyta</taxon>
        <taxon>Magnoliopsida</taxon>
        <taxon>eudicotyledons</taxon>
        <taxon>Gunneridae</taxon>
        <taxon>Pentapetalae</taxon>
        <taxon>rosids</taxon>
        <taxon>fabids</taxon>
        <taxon>Rosales</taxon>
        <taxon>Cannabaceae</taxon>
        <taxon>Trema</taxon>
    </lineage>
</organism>
<accession>A0A2P5BDN5</accession>
<evidence type="ECO:0000313" key="1">
    <source>
        <dbReference type="EMBL" id="PON46897.1"/>
    </source>
</evidence>
<name>A0A2P5BDN5_TREOI</name>
<protein>
    <submittedName>
        <fullName evidence="1">Uncharacterized protein</fullName>
    </submittedName>
</protein>
<keyword evidence="2" id="KW-1185">Reference proteome</keyword>
<dbReference type="EMBL" id="JXTC01000545">
    <property type="protein sequence ID" value="PON46897.1"/>
    <property type="molecule type" value="Genomic_DNA"/>
</dbReference>
<comment type="caution">
    <text evidence="1">The sequence shown here is derived from an EMBL/GenBank/DDBJ whole genome shotgun (WGS) entry which is preliminary data.</text>
</comment>
<evidence type="ECO:0000313" key="2">
    <source>
        <dbReference type="Proteomes" id="UP000237000"/>
    </source>
</evidence>
<dbReference type="AlphaFoldDB" id="A0A2P5BDN5"/>
<reference evidence="2" key="1">
    <citation type="submission" date="2016-06" db="EMBL/GenBank/DDBJ databases">
        <title>Parallel loss of symbiosis genes in relatives of nitrogen-fixing non-legume Parasponia.</title>
        <authorList>
            <person name="Van Velzen R."/>
            <person name="Holmer R."/>
            <person name="Bu F."/>
            <person name="Rutten L."/>
            <person name="Van Zeijl A."/>
            <person name="Liu W."/>
            <person name="Santuari L."/>
            <person name="Cao Q."/>
            <person name="Sharma T."/>
            <person name="Shen D."/>
            <person name="Roswanjaya Y."/>
            <person name="Wardhani T."/>
            <person name="Kalhor M.S."/>
            <person name="Jansen J."/>
            <person name="Van den Hoogen J."/>
            <person name="Gungor B."/>
            <person name="Hartog M."/>
            <person name="Hontelez J."/>
            <person name="Verver J."/>
            <person name="Yang W.-C."/>
            <person name="Schijlen E."/>
            <person name="Repin R."/>
            <person name="Schilthuizen M."/>
            <person name="Schranz E."/>
            <person name="Heidstra R."/>
            <person name="Miyata K."/>
            <person name="Fedorova E."/>
            <person name="Kohlen W."/>
            <person name="Bisseling T."/>
            <person name="Smit S."/>
            <person name="Geurts R."/>
        </authorList>
    </citation>
    <scope>NUCLEOTIDE SEQUENCE [LARGE SCALE GENOMIC DNA]</scope>
    <source>
        <strain evidence="2">cv. RG33-2</strain>
    </source>
</reference>
<sequence>MIEVLLSLQEREPHDYCKDDIIRRFMLEHILQLEGGLTHMLIQAEVMKKAYKELYKTTTM</sequence>
<dbReference type="Proteomes" id="UP000237000">
    <property type="component" value="Unassembled WGS sequence"/>
</dbReference>
<proteinExistence type="predicted"/>